<dbReference type="EMBL" id="JARVKF010000429">
    <property type="protein sequence ID" value="KAK9414183.1"/>
    <property type="molecule type" value="Genomic_DNA"/>
</dbReference>
<reference evidence="1 2" key="1">
    <citation type="journal article" date="2024" name="J. Plant Pathol.">
        <title>Sequence and assembly of the genome of Seiridium unicorne, isolate CBS 538.82, causal agent of cypress canker disease.</title>
        <authorList>
            <person name="Scali E."/>
            <person name="Rocca G.D."/>
            <person name="Danti R."/>
            <person name="Garbelotto M."/>
            <person name="Barberini S."/>
            <person name="Baroncelli R."/>
            <person name="Emiliani G."/>
        </authorList>
    </citation>
    <scope>NUCLEOTIDE SEQUENCE [LARGE SCALE GENOMIC DNA]</scope>
    <source>
        <strain evidence="1 2">BM-138-508</strain>
    </source>
</reference>
<gene>
    <name evidence="1" type="ORF">SUNI508_02282</name>
</gene>
<organism evidence="1 2">
    <name type="scientific">Seiridium unicorne</name>
    <dbReference type="NCBI Taxonomy" id="138068"/>
    <lineage>
        <taxon>Eukaryota</taxon>
        <taxon>Fungi</taxon>
        <taxon>Dikarya</taxon>
        <taxon>Ascomycota</taxon>
        <taxon>Pezizomycotina</taxon>
        <taxon>Sordariomycetes</taxon>
        <taxon>Xylariomycetidae</taxon>
        <taxon>Amphisphaeriales</taxon>
        <taxon>Sporocadaceae</taxon>
        <taxon>Seiridium</taxon>
    </lineage>
</organism>
<sequence>MSQHTPHKKSSRGFSALPFELREKVWQHVLPSRVLQLDSELMFLHHSPLRRPVISEDPAMVHLVDASTDSFFFQASNMIDSETGDFGFLNYVTCRGYRSNQEREFPIELRALIANDAHHYLSAPMNLCVQVPSSSLTATSDYEGLAVVDNGTWKHVRIKDCFGWISVACKLPAEIETIFFPEGATTCLIDICDVQRLSKLCRVHENTGSREHSMAYHNLSNLQRILEPRTREAILRHKEDLLRFNWLCIRWWSLSSDARERNADVLVVQSSVESLVSLPGVPLATPIPAYDTWHNELQLAFNQDSAWVQNALQAMPTSQYAIVLERK</sequence>
<comment type="caution">
    <text evidence="1">The sequence shown here is derived from an EMBL/GenBank/DDBJ whole genome shotgun (WGS) entry which is preliminary data.</text>
</comment>
<keyword evidence="2" id="KW-1185">Reference proteome</keyword>
<protein>
    <submittedName>
        <fullName evidence="1">Uncharacterized protein</fullName>
    </submittedName>
</protein>
<proteinExistence type="predicted"/>
<accession>A0ABR2UHT7</accession>
<evidence type="ECO:0000313" key="2">
    <source>
        <dbReference type="Proteomes" id="UP001408356"/>
    </source>
</evidence>
<name>A0ABR2UHT7_9PEZI</name>
<evidence type="ECO:0000313" key="1">
    <source>
        <dbReference type="EMBL" id="KAK9414183.1"/>
    </source>
</evidence>
<dbReference type="Proteomes" id="UP001408356">
    <property type="component" value="Unassembled WGS sequence"/>
</dbReference>